<comment type="subcellular location">
    <subcellularLocation>
        <location evidence="1">Cell membrane</location>
        <topology evidence="1">Multi-pass membrane protein</topology>
    </subcellularLocation>
</comment>
<accession>A0A923MRD6</accession>
<dbReference type="Proteomes" id="UP000608513">
    <property type="component" value="Unassembled WGS sequence"/>
</dbReference>
<name>A0A923MRD6_9BURK</name>
<dbReference type="AlphaFoldDB" id="A0A923MRD6"/>
<evidence type="ECO:0000256" key="6">
    <source>
        <dbReference type="SAM" id="Phobius"/>
    </source>
</evidence>
<dbReference type="InterPro" id="IPR052053">
    <property type="entry name" value="IM_YidH-like"/>
</dbReference>
<keyword evidence="4 6" id="KW-1133">Transmembrane helix</keyword>
<evidence type="ECO:0000256" key="5">
    <source>
        <dbReference type="ARBA" id="ARBA00023136"/>
    </source>
</evidence>
<keyword evidence="5 6" id="KW-0472">Membrane</keyword>
<dbReference type="EMBL" id="JACORT010000003">
    <property type="protein sequence ID" value="MBC5783194.1"/>
    <property type="molecule type" value="Genomic_DNA"/>
</dbReference>
<sequence>MHWQEQGKHPDYRFTLANERTFLAWVRTALGMLAGGVLLHQLAHSLEPRWAVAALAVALALLAASMGLAAYFRWKHVEIAMRHDQPLPRSLLIPVLAFSVALMGLLVAVMLAWR</sequence>
<evidence type="ECO:0000256" key="4">
    <source>
        <dbReference type="ARBA" id="ARBA00022989"/>
    </source>
</evidence>
<reference evidence="8" key="1">
    <citation type="submission" date="2020-08" db="EMBL/GenBank/DDBJ databases">
        <title>Ramlibacter sp. USB13 16S ribosomal RNA gene genome sequencing and assembly.</title>
        <authorList>
            <person name="Kang M."/>
        </authorList>
    </citation>
    <scope>NUCLEOTIDE SEQUENCE</scope>
    <source>
        <strain evidence="8">USB13</strain>
    </source>
</reference>
<keyword evidence="9" id="KW-1185">Reference proteome</keyword>
<organism evidence="8 9">
    <name type="scientific">Ramlibacter cellulosilyticus</name>
    <dbReference type="NCBI Taxonomy" id="2764187"/>
    <lineage>
        <taxon>Bacteria</taxon>
        <taxon>Pseudomonadati</taxon>
        <taxon>Pseudomonadota</taxon>
        <taxon>Betaproteobacteria</taxon>
        <taxon>Burkholderiales</taxon>
        <taxon>Comamonadaceae</taxon>
        <taxon>Ramlibacter</taxon>
    </lineage>
</organism>
<dbReference type="PANTHER" id="PTHR34187">
    <property type="entry name" value="FGR18P"/>
    <property type="match status" value="1"/>
</dbReference>
<feature type="transmembrane region" description="Helical" evidence="6">
    <location>
        <begin position="49"/>
        <end position="71"/>
    </location>
</feature>
<dbReference type="InterPro" id="IPR003807">
    <property type="entry name" value="DUF202"/>
</dbReference>
<evidence type="ECO:0000313" key="8">
    <source>
        <dbReference type="EMBL" id="MBC5783194.1"/>
    </source>
</evidence>
<dbReference type="PANTHER" id="PTHR34187:SF2">
    <property type="entry name" value="DUF202 DOMAIN-CONTAINING PROTEIN"/>
    <property type="match status" value="1"/>
</dbReference>
<comment type="caution">
    <text evidence="8">The sequence shown here is derived from an EMBL/GenBank/DDBJ whole genome shotgun (WGS) entry which is preliminary data.</text>
</comment>
<evidence type="ECO:0000313" key="9">
    <source>
        <dbReference type="Proteomes" id="UP000608513"/>
    </source>
</evidence>
<protein>
    <submittedName>
        <fullName evidence="8">DUF202 domain-containing protein</fullName>
    </submittedName>
</protein>
<keyword evidence="2" id="KW-1003">Cell membrane</keyword>
<dbReference type="Pfam" id="PF02656">
    <property type="entry name" value="DUF202"/>
    <property type="match status" value="1"/>
</dbReference>
<feature type="transmembrane region" description="Helical" evidence="6">
    <location>
        <begin position="21"/>
        <end position="43"/>
    </location>
</feature>
<evidence type="ECO:0000256" key="1">
    <source>
        <dbReference type="ARBA" id="ARBA00004651"/>
    </source>
</evidence>
<evidence type="ECO:0000256" key="2">
    <source>
        <dbReference type="ARBA" id="ARBA00022475"/>
    </source>
</evidence>
<keyword evidence="3 6" id="KW-0812">Transmembrane</keyword>
<dbReference type="GO" id="GO:0005886">
    <property type="term" value="C:plasma membrane"/>
    <property type="evidence" value="ECO:0007669"/>
    <property type="project" value="UniProtKB-SubCell"/>
</dbReference>
<proteinExistence type="predicted"/>
<dbReference type="RefSeq" id="WP_187075938.1">
    <property type="nucleotide sequence ID" value="NZ_JACORT010000003.1"/>
</dbReference>
<evidence type="ECO:0000256" key="3">
    <source>
        <dbReference type="ARBA" id="ARBA00022692"/>
    </source>
</evidence>
<feature type="domain" description="DUF202" evidence="7">
    <location>
        <begin position="13"/>
        <end position="78"/>
    </location>
</feature>
<gene>
    <name evidence="8" type="ORF">H8N03_09585</name>
</gene>
<feature type="transmembrane region" description="Helical" evidence="6">
    <location>
        <begin position="91"/>
        <end position="113"/>
    </location>
</feature>
<evidence type="ECO:0000259" key="7">
    <source>
        <dbReference type="Pfam" id="PF02656"/>
    </source>
</evidence>